<dbReference type="NCBIfam" id="NF041921">
    <property type="entry name" value="HVO_A0556"/>
    <property type="match status" value="1"/>
</dbReference>
<evidence type="ECO:0000313" key="1">
    <source>
        <dbReference type="EMBL" id="ELZ14073.1"/>
    </source>
</evidence>
<dbReference type="EMBL" id="AOIS01000065">
    <property type="protein sequence ID" value="ELZ14073.1"/>
    <property type="molecule type" value="Genomic_DNA"/>
</dbReference>
<dbReference type="eggNOG" id="arCOG10311">
    <property type="taxonomic scope" value="Archaea"/>
</dbReference>
<proteinExistence type="predicted"/>
<dbReference type="InterPro" id="IPR049681">
    <property type="entry name" value="HVO_A0556-like"/>
</dbReference>
<comment type="caution">
    <text evidence="1">The sequence shown here is derived from an EMBL/GenBank/DDBJ whole genome shotgun (WGS) entry which is preliminary data.</text>
</comment>
<accession>M0BUL7</accession>
<name>M0BUL7_9EURY</name>
<reference evidence="1 2" key="1">
    <citation type="journal article" date="2014" name="PLoS Genet.">
        <title>Phylogenetically driven sequencing of extremely halophilic archaea reveals strategies for static and dynamic osmo-response.</title>
        <authorList>
            <person name="Becker E.A."/>
            <person name="Seitzer P.M."/>
            <person name="Tritt A."/>
            <person name="Larsen D."/>
            <person name="Krusor M."/>
            <person name="Yao A.I."/>
            <person name="Wu D."/>
            <person name="Madern D."/>
            <person name="Eisen J.A."/>
            <person name="Darling A.E."/>
            <person name="Facciotti M.T."/>
        </authorList>
    </citation>
    <scope>NUCLEOTIDE SEQUENCE [LARGE SCALE GENOMIC DNA]</scope>
    <source>
        <strain evidence="1 2">JCM 13891</strain>
    </source>
</reference>
<evidence type="ECO:0008006" key="3">
    <source>
        <dbReference type="Google" id="ProtNLM"/>
    </source>
</evidence>
<dbReference type="RefSeq" id="WP_008896490.1">
    <property type="nucleotide sequence ID" value="NZ_AOIS01000065.1"/>
</dbReference>
<protein>
    <recommendedName>
        <fullName evidence="3">Small CPxCG-related zinc finger protein</fullName>
    </recommendedName>
</protein>
<gene>
    <name evidence="1" type="ORF">C477_21175</name>
</gene>
<dbReference type="AlphaFoldDB" id="M0BUL7"/>
<keyword evidence="2" id="KW-1185">Reference proteome</keyword>
<organism evidence="1 2">
    <name type="scientific">Haloterrigena salina JCM 13891</name>
    <dbReference type="NCBI Taxonomy" id="1227488"/>
    <lineage>
        <taxon>Archaea</taxon>
        <taxon>Methanobacteriati</taxon>
        <taxon>Methanobacteriota</taxon>
        <taxon>Stenosarchaea group</taxon>
        <taxon>Halobacteria</taxon>
        <taxon>Halobacteriales</taxon>
        <taxon>Natrialbaceae</taxon>
        <taxon>Haloterrigena</taxon>
    </lineage>
</organism>
<evidence type="ECO:0000313" key="2">
    <source>
        <dbReference type="Proteomes" id="UP000011657"/>
    </source>
</evidence>
<sequence>MQETVDGTVAVHPVVDALEGKSCTFCDEGELVQGIYKGKNAVVCESCETPTAQLW</sequence>
<dbReference type="Proteomes" id="UP000011657">
    <property type="component" value="Unassembled WGS sequence"/>
</dbReference>